<dbReference type="GO" id="GO:0015935">
    <property type="term" value="C:small ribosomal subunit"/>
    <property type="evidence" value="ECO:0007669"/>
    <property type="project" value="InterPro"/>
</dbReference>
<evidence type="ECO:0000259" key="9">
    <source>
        <dbReference type="SMART" id="SM01390"/>
    </source>
</evidence>
<feature type="domain" description="Small ribosomal subunit protein uS4 N-terminal" evidence="9">
    <location>
        <begin position="3"/>
        <end position="89"/>
    </location>
</feature>
<dbReference type="GO" id="GO:0019843">
    <property type="term" value="F:rRNA binding"/>
    <property type="evidence" value="ECO:0007669"/>
    <property type="project" value="UniProtKB-UniRule"/>
</dbReference>
<evidence type="ECO:0000313" key="11">
    <source>
        <dbReference type="Proteomes" id="UP000176603"/>
    </source>
</evidence>
<dbReference type="Proteomes" id="UP000176603">
    <property type="component" value="Unassembled WGS sequence"/>
</dbReference>
<evidence type="ECO:0000256" key="7">
    <source>
        <dbReference type="HAMAP-Rule" id="MF_01306"/>
    </source>
</evidence>
<dbReference type="SMART" id="SM01390">
    <property type="entry name" value="Ribosomal_S4"/>
    <property type="match status" value="1"/>
</dbReference>
<dbReference type="HAMAP" id="MF_01306_B">
    <property type="entry name" value="Ribosomal_uS4_B"/>
    <property type="match status" value="1"/>
</dbReference>
<dbReference type="EMBL" id="MGEH01000018">
    <property type="protein sequence ID" value="OGL79088.1"/>
    <property type="molecule type" value="Genomic_DNA"/>
</dbReference>
<keyword evidence="5 7" id="KW-0687">Ribonucleoprotein</keyword>
<dbReference type="Pfam" id="PF00163">
    <property type="entry name" value="Ribosomal_S4"/>
    <property type="match status" value="1"/>
</dbReference>
<evidence type="ECO:0000256" key="4">
    <source>
        <dbReference type="ARBA" id="ARBA00022980"/>
    </source>
</evidence>
<dbReference type="SUPFAM" id="SSF55174">
    <property type="entry name" value="Alpha-L RNA-binding motif"/>
    <property type="match status" value="1"/>
</dbReference>
<evidence type="ECO:0000259" key="8">
    <source>
        <dbReference type="SMART" id="SM00363"/>
    </source>
</evidence>
<evidence type="ECO:0000256" key="1">
    <source>
        <dbReference type="ARBA" id="ARBA00007465"/>
    </source>
</evidence>
<dbReference type="Pfam" id="PF01479">
    <property type="entry name" value="S4"/>
    <property type="match status" value="1"/>
</dbReference>
<comment type="caution">
    <text evidence="10">The sequence shown here is derived from an EMBL/GenBank/DDBJ whole genome shotgun (WGS) entry which is preliminary data.</text>
</comment>
<dbReference type="FunFam" id="3.10.290.10:FF:000001">
    <property type="entry name" value="30S ribosomal protein S4"/>
    <property type="match status" value="1"/>
</dbReference>
<reference evidence="10 11" key="1">
    <citation type="journal article" date="2016" name="Nat. Commun.">
        <title>Thousands of microbial genomes shed light on interconnected biogeochemical processes in an aquifer system.</title>
        <authorList>
            <person name="Anantharaman K."/>
            <person name="Brown C.T."/>
            <person name="Hug L.A."/>
            <person name="Sharon I."/>
            <person name="Castelle C.J."/>
            <person name="Probst A.J."/>
            <person name="Thomas B.C."/>
            <person name="Singh A."/>
            <person name="Wilkins M.J."/>
            <person name="Karaoz U."/>
            <person name="Brodie E.L."/>
            <person name="Williams K.H."/>
            <person name="Hubbard S.S."/>
            <person name="Banfield J.F."/>
        </authorList>
    </citation>
    <scope>NUCLEOTIDE SEQUENCE [LARGE SCALE GENOMIC DNA]</scope>
</reference>
<dbReference type="NCBIfam" id="NF003717">
    <property type="entry name" value="PRK05327.1"/>
    <property type="match status" value="1"/>
</dbReference>
<proteinExistence type="inferred from homology"/>
<dbReference type="Gene3D" id="1.10.1050.10">
    <property type="entry name" value="Ribosomal Protein S4 Delta 41, Chain A, domain 1"/>
    <property type="match status" value="1"/>
</dbReference>
<gene>
    <name evidence="7" type="primary">rpsD</name>
    <name evidence="10" type="ORF">A3E39_02475</name>
</gene>
<evidence type="ECO:0000256" key="6">
    <source>
        <dbReference type="ARBA" id="ARBA00035254"/>
    </source>
</evidence>
<dbReference type="InterPro" id="IPR002942">
    <property type="entry name" value="S4_RNA-bd"/>
</dbReference>
<evidence type="ECO:0000256" key="2">
    <source>
        <dbReference type="ARBA" id="ARBA00022730"/>
    </source>
</evidence>
<organism evidence="10 11">
    <name type="scientific">Candidatus Uhrbacteria bacterium RIFCSPHIGHO2_12_FULL_60_25</name>
    <dbReference type="NCBI Taxonomy" id="1802399"/>
    <lineage>
        <taxon>Bacteria</taxon>
        <taxon>Candidatus Uhriibacteriota</taxon>
    </lineage>
</organism>
<dbReference type="InterPro" id="IPR036986">
    <property type="entry name" value="S4_RNA-bd_sf"/>
</dbReference>
<comment type="function">
    <text evidence="7">One of the primary rRNA binding proteins, it binds directly to 16S rRNA where it nucleates assembly of the body of the 30S subunit.</text>
</comment>
<dbReference type="Gene3D" id="3.10.290.10">
    <property type="entry name" value="RNA-binding S4 domain"/>
    <property type="match status" value="1"/>
</dbReference>
<dbReference type="GO" id="GO:0003735">
    <property type="term" value="F:structural constituent of ribosome"/>
    <property type="evidence" value="ECO:0007669"/>
    <property type="project" value="InterPro"/>
</dbReference>
<dbReference type="PANTHER" id="PTHR11831">
    <property type="entry name" value="30S 40S RIBOSOMAL PROTEIN"/>
    <property type="match status" value="1"/>
</dbReference>
<keyword evidence="4 7" id="KW-0689">Ribosomal protein</keyword>
<dbReference type="PANTHER" id="PTHR11831:SF4">
    <property type="entry name" value="SMALL RIBOSOMAL SUBUNIT PROTEIN US4M"/>
    <property type="match status" value="1"/>
</dbReference>
<dbReference type="PROSITE" id="PS50889">
    <property type="entry name" value="S4"/>
    <property type="match status" value="1"/>
</dbReference>
<dbReference type="CDD" id="cd00165">
    <property type="entry name" value="S4"/>
    <property type="match status" value="1"/>
</dbReference>
<dbReference type="InterPro" id="IPR005709">
    <property type="entry name" value="Ribosomal_uS4_bac-type"/>
</dbReference>
<comment type="similarity">
    <text evidence="1 7">Belongs to the universal ribosomal protein uS4 family.</text>
</comment>
<dbReference type="SMART" id="SM00363">
    <property type="entry name" value="S4"/>
    <property type="match status" value="1"/>
</dbReference>
<accession>A0A1F7UN11</accession>
<comment type="function">
    <text evidence="7">With S5 and S12 plays an important role in translational accuracy.</text>
</comment>
<comment type="subunit">
    <text evidence="7">Part of the 30S ribosomal subunit. Contacts protein S5. The interaction surface between S4 and S5 is involved in control of translational fidelity.</text>
</comment>
<dbReference type="STRING" id="1802399.A3E39_02475"/>
<dbReference type="NCBIfam" id="TIGR01017">
    <property type="entry name" value="rpsD_bact"/>
    <property type="match status" value="1"/>
</dbReference>
<dbReference type="AlphaFoldDB" id="A0A1F7UN11"/>
<dbReference type="GO" id="GO:0006412">
    <property type="term" value="P:translation"/>
    <property type="evidence" value="ECO:0007669"/>
    <property type="project" value="UniProtKB-UniRule"/>
</dbReference>
<evidence type="ECO:0000256" key="3">
    <source>
        <dbReference type="ARBA" id="ARBA00022884"/>
    </source>
</evidence>
<evidence type="ECO:0000313" key="10">
    <source>
        <dbReference type="EMBL" id="OGL79088.1"/>
    </source>
</evidence>
<dbReference type="InterPro" id="IPR022801">
    <property type="entry name" value="Ribosomal_uS4"/>
</dbReference>
<dbReference type="InterPro" id="IPR001912">
    <property type="entry name" value="Ribosomal_uS4_N"/>
</dbReference>
<protein>
    <recommendedName>
        <fullName evidence="6 7">Small ribosomal subunit protein uS4</fullName>
    </recommendedName>
</protein>
<dbReference type="GO" id="GO:0042274">
    <property type="term" value="P:ribosomal small subunit biogenesis"/>
    <property type="evidence" value="ECO:0007669"/>
    <property type="project" value="TreeGrafter"/>
</dbReference>
<name>A0A1F7UN11_9BACT</name>
<keyword evidence="2 7" id="KW-0699">rRNA-binding</keyword>
<feature type="domain" description="RNA-binding S4" evidence="8">
    <location>
        <begin position="90"/>
        <end position="148"/>
    </location>
</feature>
<sequence>MPRISCKICRREGMSLCGREKCAYKRRPYAPGVHGPTGRSRPTDYGKQLREKQKAKRLYGMGERQFRNLFEAATKKRGNTGEMLVVALETRLDNAVFRAGFAKNRAAARQLVSHAHFDVNGHKVNIPSYVVRSGDIIRVRDTKRNKGPWKNLSESMKTYQPVSWIAVDAKEMAAKITGKPTGEELKQPFDPRMIVEFYSR</sequence>
<evidence type="ECO:0000256" key="5">
    <source>
        <dbReference type="ARBA" id="ARBA00023274"/>
    </source>
</evidence>
<keyword evidence="3 7" id="KW-0694">RNA-binding</keyword>